<evidence type="ECO:0000256" key="11">
    <source>
        <dbReference type="ARBA" id="ARBA00038856"/>
    </source>
</evidence>
<dbReference type="Proteomes" id="UP000075635">
    <property type="component" value="Unassembled WGS sequence"/>
</dbReference>
<dbReference type="Pfam" id="PF00732">
    <property type="entry name" value="GMC_oxred_N"/>
    <property type="match status" value="1"/>
</dbReference>
<comment type="caution">
    <text evidence="18">The sequence shown here is derived from an EMBL/GenBank/DDBJ whole genome shotgun (WGS) entry which is preliminary data.</text>
</comment>
<dbReference type="InterPro" id="IPR052542">
    <property type="entry name" value="Cholesterol_Oxidase"/>
</dbReference>
<feature type="domain" description="Glucose-methanol-choline oxidoreductase N-terminal" evidence="16">
    <location>
        <begin position="13"/>
        <end position="266"/>
    </location>
</feature>
<evidence type="ECO:0000313" key="18">
    <source>
        <dbReference type="EMBL" id="KYF85176.1"/>
    </source>
</evidence>
<proteinExistence type="inferred from homology"/>
<evidence type="ECO:0000256" key="1">
    <source>
        <dbReference type="ARBA" id="ARBA00001974"/>
    </source>
</evidence>
<dbReference type="SUPFAM" id="SSF51905">
    <property type="entry name" value="FAD/NAD(P)-binding domain"/>
    <property type="match status" value="1"/>
</dbReference>
<keyword evidence="5" id="KW-0274">FAD</keyword>
<evidence type="ECO:0000259" key="16">
    <source>
        <dbReference type="Pfam" id="PF00732"/>
    </source>
</evidence>
<reference evidence="18 19" key="1">
    <citation type="submission" date="2014-02" db="EMBL/GenBank/DDBJ databases">
        <title>The small core and large imbalanced accessory genome model reveals a collaborative survival strategy of Sorangium cellulosum strains in nature.</title>
        <authorList>
            <person name="Han K."/>
            <person name="Peng R."/>
            <person name="Blom J."/>
            <person name="Li Y.-Z."/>
        </authorList>
    </citation>
    <scope>NUCLEOTIDE SEQUENCE [LARGE SCALE GENOMIC DNA]</scope>
    <source>
        <strain evidence="18 19">So0011-07</strain>
    </source>
</reference>
<keyword evidence="3" id="KW-0153">Cholesterol metabolism</keyword>
<dbReference type="InterPro" id="IPR007867">
    <property type="entry name" value="GMC_OxRtase_C"/>
</dbReference>
<evidence type="ECO:0000256" key="3">
    <source>
        <dbReference type="ARBA" id="ARBA00022548"/>
    </source>
</evidence>
<dbReference type="EC" id="1.1.3.6" evidence="13"/>
<protein>
    <recommendedName>
        <fullName evidence="14">Cholesterol oxidase</fullName>
        <ecNumber evidence="13">1.1.3.6</ecNumber>
        <ecNumber evidence="11">5.3.3.1</ecNumber>
    </recommendedName>
    <alternativeName>
        <fullName evidence="15">Cholesterol isomerase</fullName>
    </alternativeName>
</protein>
<dbReference type="Pfam" id="PF05199">
    <property type="entry name" value="GMC_oxred_C"/>
    <property type="match status" value="1"/>
</dbReference>
<gene>
    <name evidence="18" type="ORF">BE17_22340</name>
</gene>
<keyword evidence="6" id="KW-0560">Oxidoreductase</keyword>
<dbReference type="PANTHER" id="PTHR47470">
    <property type="entry name" value="CHOLESTEROL OXIDASE"/>
    <property type="match status" value="1"/>
</dbReference>
<dbReference type="InterPro" id="IPR000172">
    <property type="entry name" value="GMC_OxRdtase_N"/>
</dbReference>
<dbReference type="AlphaFoldDB" id="A0A150RYI1"/>
<dbReference type="GO" id="GO:0004769">
    <property type="term" value="F:steroid Delta-isomerase activity"/>
    <property type="evidence" value="ECO:0007669"/>
    <property type="project" value="UniProtKB-EC"/>
</dbReference>
<evidence type="ECO:0000256" key="2">
    <source>
        <dbReference type="ARBA" id="ARBA00010790"/>
    </source>
</evidence>
<dbReference type="PANTHER" id="PTHR47470:SF1">
    <property type="entry name" value="FAD-DEPENDENT OXIDOREDUCTASE 2 FAD BINDING DOMAIN-CONTAINING PROTEIN"/>
    <property type="match status" value="1"/>
</dbReference>
<name>A0A150RYI1_SORCE</name>
<dbReference type="EMBL" id="JEMB01001772">
    <property type="protein sequence ID" value="KYF85176.1"/>
    <property type="molecule type" value="Genomic_DNA"/>
</dbReference>
<comment type="pathway">
    <text evidence="12">Steroid metabolism; cholesterol degradation.</text>
</comment>
<organism evidence="18 19">
    <name type="scientific">Sorangium cellulosum</name>
    <name type="common">Polyangium cellulosum</name>
    <dbReference type="NCBI Taxonomy" id="56"/>
    <lineage>
        <taxon>Bacteria</taxon>
        <taxon>Pseudomonadati</taxon>
        <taxon>Myxococcota</taxon>
        <taxon>Polyangia</taxon>
        <taxon>Polyangiales</taxon>
        <taxon>Polyangiaceae</taxon>
        <taxon>Sorangium</taxon>
    </lineage>
</organism>
<evidence type="ECO:0000256" key="13">
    <source>
        <dbReference type="ARBA" id="ARBA00049723"/>
    </source>
</evidence>
<evidence type="ECO:0000256" key="14">
    <source>
        <dbReference type="ARBA" id="ARBA00049744"/>
    </source>
</evidence>
<evidence type="ECO:0000256" key="9">
    <source>
        <dbReference type="ARBA" id="ARBA00023221"/>
    </source>
</evidence>
<evidence type="ECO:0000256" key="10">
    <source>
        <dbReference type="ARBA" id="ARBA00023235"/>
    </source>
</evidence>
<keyword evidence="9" id="KW-0753">Steroid metabolism</keyword>
<keyword evidence="7" id="KW-0443">Lipid metabolism</keyword>
<feature type="domain" description="Glucose-methanol-choline oxidoreductase C-terminal" evidence="17">
    <location>
        <begin position="451"/>
        <end position="505"/>
    </location>
</feature>
<evidence type="ECO:0000256" key="7">
    <source>
        <dbReference type="ARBA" id="ARBA00023098"/>
    </source>
</evidence>
<dbReference type="Gene3D" id="3.50.50.60">
    <property type="entry name" value="FAD/NAD(P)-binding domain"/>
    <property type="match status" value="3"/>
</dbReference>
<dbReference type="EC" id="5.3.3.1" evidence="11"/>
<accession>A0A150RYI1</accession>
<keyword evidence="4" id="KW-0285">Flavoprotein</keyword>
<sequence>MVYDSVVIGSGFGGAVASCRLAQAGQRVAILERGRRYPMHSFPRDWGNLSKGWLWREDQGLFDVKPINEMLVVQGAGYGGGSLIYANVHLRPEPSVFARGWPKGYDREALDPYFDLVGYMLDIKPIGAAAGGSLPAKALLMKKVAKALGREDQFFYPNIAVDLGEPGVVHRNKFGVQQSGCNHCGECDVGCNIHAKNTLDHNYLAIAERHGADVRTQCEVLRIAQTPSGYAVTYREHRKGGVLASVEATSVFVCAGAVNSTELLLRCRDEHRTLPRISPRIGHGYSANGDFLALAVCSQEIYKPASGPTITTGIVFSRGEGEDKIWFVLEEGGFPRAVAQLLGLMESRGRLLCGGGDLLRDDIERRVQEAVRNHPGEPGANAAVLLAMGRDRADGQIKLRPIDRGLCVKWNSLANLALYSMEERLCKDVARALGGQLVSSPFWEVLHQPVAVHNLGGCMMSDDPEEGVTDPTGQVYGYENLYVLDGALLPAATGVNPSSTIAAVAERNIEAIIRRLPGKSGWQAPERAAARPIEDPLGRVVIPAGGTALPETQALDLSFTETMKGFFHISHAPLDDYRGAESIGRRVRSSVQFTLTITIPDLDRFISESAHAGVANGRLHVDGITDHEGAEVVNGVFNLFVKESNSRERKMLYALPFVGADGKHYLLDGTKEVFDDPGFDVWSDTTTLFTVIREGHGRSDPVVATGVLHILLPDFLEQLTTFRVGGTDDRREKIAAIGRFGKMFMGDLWDVFARAKLSSLPF</sequence>
<evidence type="ECO:0000256" key="5">
    <source>
        <dbReference type="ARBA" id="ARBA00022827"/>
    </source>
</evidence>
<evidence type="ECO:0000313" key="19">
    <source>
        <dbReference type="Proteomes" id="UP000075635"/>
    </source>
</evidence>
<dbReference type="InterPro" id="IPR036188">
    <property type="entry name" value="FAD/NAD-bd_sf"/>
</dbReference>
<evidence type="ECO:0000256" key="12">
    <source>
        <dbReference type="ARBA" id="ARBA00049645"/>
    </source>
</evidence>
<evidence type="ECO:0000256" key="6">
    <source>
        <dbReference type="ARBA" id="ARBA00023002"/>
    </source>
</evidence>
<keyword evidence="10" id="KW-0413">Isomerase</keyword>
<dbReference type="GO" id="GO:0008203">
    <property type="term" value="P:cholesterol metabolic process"/>
    <property type="evidence" value="ECO:0007669"/>
    <property type="project" value="UniProtKB-KW"/>
</dbReference>
<comment type="similarity">
    <text evidence="2">Belongs to the GMC oxidoreductase family.</text>
</comment>
<comment type="cofactor">
    <cofactor evidence="1">
        <name>FAD</name>
        <dbReference type="ChEBI" id="CHEBI:57692"/>
    </cofactor>
</comment>
<dbReference type="GO" id="GO:0050660">
    <property type="term" value="F:flavin adenine dinucleotide binding"/>
    <property type="evidence" value="ECO:0007669"/>
    <property type="project" value="InterPro"/>
</dbReference>
<evidence type="ECO:0000259" key="17">
    <source>
        <dbReference type="Pfam" id="PF05199"/>
    </source>
</evidence>
<evidence type="ECO:0000256" key="15">
    <source>
        <dbReference type="ARBA" id="ARBA00049778"/>
    </source>
</evidence>
<evidence type="ECO:0000256" key="4">
    <source>
        <dbReference type="ARBA" id="ARBA00022630"/>
    </source>
</evidence>
<dbReference type="GO" id="GO:0016995">
    <property type="term" value="F:cholesterol oxidase activity"/>
    <property type="evidence" value="ECO:0007669"/>
    <property type="project" value="UniProtKB-EC"/>
</dbReference>
<keyword evidence="8" id="KW-1207">Sterol metabolism</keyword>
<evidence type="ECO:0000256" key="8">
    <source>
        <dbReference type="ARBA" id="ARBA00023166"/>
    </source>
</evidence>